<keyword evidence="3 5" id="KW-1133">Transmembrane helix</keyword>
<feature type="transmembrane region" description="Helical" evidence="5">
    <location>
        <begin position="91"/>
        <end position="114"/>
    </location>
</feature>
<dbReference type="GO" id="GO:0009403">
    <property type="term" value="P:toxin biosynthetic process"/>
    <property type="evidence" value="ECO:0007669"/>
    <property type="project" value="InterPro"/>
</dbReference>
<dbReference type="PANTHER" id="PTHR36926:SF1">
    <property type="entry name" value="COLICIN V PRODUCTION PROTEIN"/>
    <property type="match status" value="1"/>
</dbReference>
<name>A0A975H7V0_9BURK</name>
<dbReference type="EMBL" id="CP071796">
    <property type="protein sequence ID" value="QTD47432.1"/>
    <property type="molecule type" value="Genomic_DNA"/>
</dbReference>
<accession>A0A975H7V0</accession>
<evidence type="ECO:0000256" key="5">
    <source>
        <dbReference type="SAM" id="Phobius"/>
    </source>
</evidence>
<dbReference type="PANTHER" id="PTHR36926">
    <property type="entry name" value="COLICIN V PRODUCTION PROTEIN"/>
    <property type="match status" value="1"/>
</dbReference>
<protein>
    <submittedName>
        <fullName evidence="6">CvpA family protein</fullName>
    </submittedName>
</protein>
<sequence>MVLLASLLLGAWRGLLYEVMSLAGWVIAFLAARWAAPVVGAWLPMGESSEPLRYAAGFALVFVATAFLCGMLAALARHAAKAIGVRPVDRLFGAAFGILRGLLVLLVLAALVQLTPLREEPWWRQSQSAPWLEMALTHLQPLLPDAFGRPPPVSPSGGPAAAMAVASPHHS</sequence>
<feature type="transmembrane region" description="Helical" evidence="5">
    <location>
        <begin position="23"/>
        <end position="43"/>
    </location>
</feature>
<dbReference type="Proteomes" id="UP000663903">
    <property type="component" value="Chromosome"/>
</dbReference>
<proteinExistence type="predicted"/>
<organism evidence="6 7">
    <name type="scientific">Ottowia testudinis</name>
    <dbReference type="NCBI Taxonomy" id="2816950"/>
    <lineage>
        <taxon>Bacteria</taxon>
        <taxon>Pseudomonadati</taxon>
        <taxon>Pseudomonadota</taxon>
        <taxon>Betaproteobacteria</taxon>
        <taxon>Burkholderiales</taxon>
        <taxon>Comamonadaceae</taxon>
        <taxon>Ottowia</taxon>
    </lineage>
</organism>
<keyword evidence="7" id="KW-1185">Reference proteome</keyword>
<evidence type="ECO:0000313" key="7">
    <source>
        <dbReference type="Proteomes" id="UP000663903"/>
    </source>
</evidence>
<dbReference type="AlphaFoldDB" id="A0A975H7V0"/>
<evidence type="ECO:0000256" key="3">
    <source>
        <dbReference type="ARBA" id="ARBA00022989"/>
    </source>
</evidence>
<comment type="subcellular location">
    <subcellularLocation>
        <location evidence="1">Membrane</location>
        <topology evidence="1">Multi-pass membrane protein</topology>
    </subcellularLocation>
</comment>
<evidence type="ECO:0000313" key="6">
    <source>
        <dbReference type="EMBL" id="QTD47432.1"/>
    </source>
</evidence>
<dbReference type="KEGG" id="otd:J1M35_16060"/>
<feature type="transmembrane region" description="Helical" evidence="5">
    <location>
        <begin position="55"/>
        <end position="79"/>
    </location>
</feature>
<dbReference type="InterPro" id="IPR003825">
    <property type="entry name" value="Colicin-V_CvpA"/>
</dbReference>
<evidence type="ECO:0000256" key="4">
    <source>
        <dbReference type="ARBA" id="ARBA00023136"/>
    </source>
</evidence>
<dbReference type="Pfam" id="PF02674">
    <property type="entry name" value="Colicin_V"/>
    <property type="match status" value="1"/>
</dbReference>
<evidence type="ECO:0000256" key="2">
    <source>
        <dbReference type="ARBA" id="ARBA00022692"/>
    </source>
</evidence>
<reference evidence="6" key="1">
    <citation type="submission" date="2021-03" db="EMBL/GenBank/DDBJ databases">
        <title>Ottowia sp. 27C isolated from the cloaca of a Giant Asian pond turtle (Heosemys grandis).</title>
        <authorList>
            <person name="Spergser J."/>
            <person name="Busse H.-J."/>
        </authorList>
    </citation>
    <scope>NUCLEOTIDE SEQUENCE</scope>
    <source>
        <strain evidence="6">27C</strain>
    </source>
</reference>
<keyword evidence="2 5" id="KW-0812">Transmembrane</keyword>
<gene>
    <name evidence="6" type="ORF">J1M35_16060</name>
</gene>
<keyword evidence="4 5" id="KW-0472">Membrane</keyword>
<dbReference type="InterPro" id="IPR052719">
    <property type="entry name" value="CvpA-like"/>
</dbReference>
<evidence type="ECO:0000256" key="1">
    <source>
        <dbReference type="ARBA" id="ARBA00004141"/>
    </source>
</evidence>
<dbReference type="GO" id="GO:0016020">
    <property type="term" value="C:membrane"/>
    <property type="evidence" value="ECO:0007669"/>
    <property type="project" value="UniProtKB-SubCell"/>
</dbReference>